<proteinExistence type="predicted"/>
<gene>
    <name evidence="1" type="ORF">H4K34_17390</name>
</gene>
<dbReference type="CDD" id="cd21650">
    <property type="entry name" value="CrtA-like"/>
    <property type="match status" value="1"/>
</dbReference>
<evidence type="ECO:0000313" key="2">
    <source>
        <dbReference type="Proteomes" id="UP000516305"/>
    </source>
</evidence>
<accession>A0A7H0VEH4</accession>
<organism evidence="1 2">
    <name type="scientific">Croceimicrobium hydrocarbonivorans</name>
    <dbReference type="NCBI Taxonomy" id="2761580"/>
    <lineage>
        <taxon>Bacteria</taxon>
        <taxon>Pseudomonadati</taxon>
        <taxon>Bacteroidota</taxon>
        <taxon>Flavobacteriia</taxon>
        <taxon>Flavobacteriales</taxon>
        <taxon>Owenweeksiaceae</taxon>
        <taxon>Croceimicrobium</taxon>
    </lineage>
</organism>
<protein>
    <submittedName>
        <fullName evidence="1">DUF3291 domain-containing protein</fullName>
    </submittedName>
</protein>
<reference evidence="1 2" key="1">
    <citation type="submission" date="2020-08" db="EMBL/GenBank/DDBJ databases">
        <title>Croceimicrobium hydrocarbonivorans gen. nov., sp. nov., a novel marine bacterium isolated from a bacterial consortium that degrades polyethylene terephthalate.</title>
        <authorList>
            <person name="Liu R."/>
        </authorList>
    </citation>
    <scope>NUCLEOTIDE SEQUENCE [LARGE SCALE GENOMIC DNA]</scope>
    <source>
        <strain evidence="1 2">A20-9</strain>
    </source>
</reference>
<dbReference type="EMBL" id="CP060139">
    <property type="protein sequence ID" value="QNR24122.1"/>
    <property type="molecule type" value="Genomic_DNA"/>
</dbReference>
<dbReference type="AlphaFoldDB" id="A0A7H0VEH4"/>
<name>A0A7H0VEH4_9FLAO</name>
<dbReference type="KEGG" id="chyd:H4K34_17390"/>
<dbReference type="InterPro" id="IPR049574">
    <property type="entry name" value="CrtA-like"/>
</dbReference>
<evidence type="ECO:0000313" key="1">
    <source>
        <dbReference type="EMBL" id="QNR24122.1"/>
    </source>
</evidence>
<dbReference type="Proteomes" id="UP000516305">
    <property type="component" value="Chromosome"/>
</dbReference>
<dbReference type="RefSeq" id="WP_210758656.1">
    <property type="nucleotide sequence ID" value="NZ_CP060139.1"/>
</dbReference>
<sequence length="236" mass="28358">MAQYIRLSFFYFDSPRQKWWAFKQMRLAHKSLRRQKGLSFYKLMGSGAGEGFSTKPDWRVYCLLQVWDAKASATEFESSPWYQELLSRQKGIYHFELSPYQSKGTWNGLNPFELQPEQDFQYMAVLTRASIKLSYLRAFWRSVPAVSRIIKDQRSLLFQKGIGEWPLIEQATFSIWNREEAMRDFAYQQKEHRAVVQKTRKLNWYREEQFSRFGLLKHYGHWPDQTFSNLKKEQTE</sequence>
<keyword evidence="2" id="KW-1185">Reference proteome</keyword>